<accession>A0A0C2BIF6</accession>
<keyword evidence="1" id="KW-0479">Metal-binding</keyword>
<evidence type="ECO:0000313" key="3">
    <source>
        <dbReference type="EMBL" id="KIF81000.1"/>
    </source>
</evidence>
<dbReference type="SUPFAM" id="SSF56281">
    <property type="entry name" value="Metallo-hydrolase/oxidoreductase"/>
    <property type="match status" value="1"/>
</dbReference>
<dbReference type="CDD" id="cd07724">
    <property type="entry name" value="POD-like_MBL-fold"/>
    <property type="match status" value="1"/>
</dbReference>
<dbReference type="InterPro" id="IPR036866">
    <property type="entry name" value="RibonucZ/Hydroxyglut_hydro"/>
</dbReference>
<dbReference type="Gene3D" id="3.60.15.10">
    <property type="entry name" value="Ribonuclease Z/Hydroxyacylglutathione hydrolase-like"/>
    <property type="match status" value="1"/>
</dbReference>
<sequence>MFFRQLFEPLSSTYTYLLGCEETGQALLIDPVIVTMDRDLAEIDRLGLRLAYTLDTHIHADHITAALELKKRAGSRIAAPAHDRLPCVDVAVEEGTPFEVGSVTLQPLHTPGHTDGHFAYVWQDRVFTGDALLIDGCGRTDFQNGNTDALYYSVTAKLFTLPDDALVYPAHDYQQRRVSSIAQEKARNPRLGGGRSLEEFRRIMESLHLPYPKFIDYAVPGNRQCGVCPPDLPDNLQQYCRHMTESPQG</sequence>
<dbReference type="InterPro" id="IPR001279">
    <property type="entry name" value="Metallo-B-lactamas"/>
</dbReference>
<dbReference type="STRING" id="709839.TSA66_09515"/>
<proteinExistence type="predicted"/>
<dbReference type="PANTHER" id="PTHR43084:SF1">
    <property type="entry name" value="PERSULFIDE DIOXYGENASE ETHE1, MITOCHONDRIAL"/>
    <property type="match status" value="1"/>
</dbReference>
<reference evidence="3 4" key="1">
    <citation type="submission" date="2014-12" db="EMBL/GenBank/DDBJ databases">
        <title>Denitrispirillum autotrophicum gen. nov., sp. nov., Denitrifying, Facultatively Autotrophic Bacteria Isolated from Rice Paddy Soil.</title>
        <authorList>
            <person name="Ishii S."/>
            <person name="Ashida N."/>
            <person name="Ohno H."/>
            <person name="Otsuka S."/>
            <person name="Yokota A."/>
            <person name="Senoo K."/>
        </authorList>
    </citation>
    <scope>NUCLEOTIDE SEQUENCE [LARGE SCALE GENOMIC DNA]</scope>
    <source>
        <strain evidence="3 4">TSA66</strain>
    </source>
</reference>
<dbReference type="InterPro" id="IPR051682">
    <property type="entry name" value="Mito_Persulfide_Diox"/>
</dbReference>
<dbReference type="SMART" id="SM00849">
    <property type="entry name" value="Lactamase_B"/>
    <property type="match status" value="1"/>
</dbReference>
<dbReference type="Proteomes" id="UP000031572">
    <property type="component" value="Unassembled WGS sequence"/>
</dbReference>
<dbReference type="GO" id="GO:0070813">
    <property type="term" value="P:hydrogen sulfide metabolic process"/>
    <property type="evidence" value="ECO:0007669"/>
    <property type="project" value="TreeGrafter"/>
</dbReference>
<dbReference type="EMBL" id="JWJG01000028">
    <property type="protein sequence ID" value="KIF81000.1"/>
    <property type="molecule type" value="Genomic_DNA"/>
</dbReference>
<dbReference type="Pfam" id="PF00753">
    <property type="entry name" value="Lactamase_B"/>
    <property type="match status" value="1"/>
</dbReference>
<feature type="domain" description="Metallo-beta-lactamase" evidence="2">
    <location>
        <begin position="12"/>
        <end position="171"/>
    </location>
</feature>
<evidence type="ECO:0000313" key="4">
    <source>
        <dbReference type="Proteomes" id="UP000031572"/>
    </source>
</evidence>
<dbReference type="AlphaFoldDB" id="A0A0C2BIF6"/>
<evidence type="ECO:0000259" key="2">
    <source>
        <dbReference type="SMART" id="SM00849"/>
    </source>
</evidence>
<evidence type="ECO:0000256" key="1">
    <source>
        <dbReference type="ARBA" id="ARBA00022723"/>
    </source>
</evidence>
<dbReference type="GO" id="GO:0016787">
    <property type="term" value="F:hydrolase activity"/>
    <property type="evidence" value="ECO:0007669"/>
    <property type="project" value="UniProtKB-KW"/>
</dbReference>
<keyword evidence="4" id="KW-1185">Reference proteome</keyword>
<dbReference type="GO" id="GO:0006749">
    <property type="term" value="P:glutathione metabolic process"/>
    <property type="evidence" value="ECO:0007669"/>
    <property type="project" value="InterPro"/>
</dbReference>
<dbReference type="GO" id="GO:0050313">
    <property type="term" value="F:sulfur dioxygenase activity"/>
    <property type="evidence" value="ECO:0007669"/>
    <property type="project" value="InterPro"/>
</dbReference>
<organism evidence="3 4">
    <name type="scientific">Noviherbaspirillum autotrophicum</name>
    <dbReference type="NCBI Taxonomy" id="709839"/>
    <lineage>
        <taxon>Bacteria</taxon>
        <taxon>Pseudomonadati</taxon>
        <taxon>Pseudomonadota</taxon>
        <taxon>Betaproteobacteria</taxon>
        <taxon>Burkholderiales</taxon>
        <taxon>Oxalobacteraceae</taxon>
        <taxon>Noviherbaspirillum</taxon>
    </lineage>
</organism>
<dbReference type="RefSeq" id="WP_040039822.1">
    <property type="nucleotide sequence ID" value="NZ_JWJG01000028.1"/>
</dbReference>
<dbReference type="PANTHER" id="PTHR43084">
    <property type="entry name" value="PERSULFIDE DIOXYGENASE ETHE1"/>
    <property type="match status" value="1"/>
</dbReference>
<gene>
    <name evidence="3" type="ORF">TSA66_09515</name>
</gene>
<protein>
    <submittedName>
        <fullName evidence="3">Zn-dependent hydrolase</fullName>
    </submittedName>
</protein>
<dbReference type="OrthoDB" id="9784009at2"/>
<comment type="caution">
    <text evidence="3">The sequence shown here is derived from an EMBL/GenBank/DDBJ whole genome shotgun (WGS) entry which is preliminary data.</text>
</comment>
<name>A0A0C2BIF6_9BURK</name>
<dbReference type="GO" id="GO:0046872">
    <property type="term" value="F:metal ion binding"/>
    <property type="evidence" value="ECO:0007669"/>
    <property type="project" value="UniProtKB-KW"/>
</dbReference>
<dbReference type="InterPro" id="IPR044528">
    <property type="entry name" value="POD-like_MBL-fold"/>
</dbReference>
<keyword evidence="3" id="KW-0378">Hydrolase</keyword>